<name>A0AAW0L594_QUESU</name>
<dbReference type="Pfam" id="PF12796">
    <property type="entry name" value="Ank_2"/>
    <property type="match status" value="1"/>
</dbReference>
<dbReference type="PANTHER" id="PTHR24121">
    <property type="entry name" value="NO MECHANORECEPTOR POTENTIAL C, ISOFORM D-RELATED"/>
    <property type="match status" value="1"/>
</dbReference>
<comment type="caution">
    <text evidence="2">The sequence shown here is derived from an EMBL/GenBank/DDBJ whole genome shotgun (WGS) entry which is preliminary data.</text>
</comment>
<dbReference type="InterPro" id="IPR002110">
    <property type="entry name" value="Ankyrin_rpt"/>
</dbReference>
<evidence type="ECO:0000256" key="1">
    <source>
        <dbReference type="PROSITE-ProRule" id="PRU00023"/>
    </source>
</evidence>
<dbReference type="SUPFAM" id="SSF48403">
    <property type="entry name" value="Ankyrin repeat"/>
    <property type="match status" value="1"/>
</dbReference>
<dbReference type="AlphaFoldDB" id="A0AAW0L594"/>
<evidence type="ECO:0008006" key="4">
    <source>
        <dbReference type="Google" id="ProtNLM"/>
    </source>
</evidence>
<keyword evidence="3" id="KW-1185">Reference proteome</keyword>
<dbReference type="PROSITE" id="PS50297">
    <property type="entry name" value="ANK_REP_REGION"/>
    <property type="match status" value="1"/>
</dbReference>
<accession>A0AAW0L594</accession>
<protein>
    <recommendedName>
        <fullName evidence="4">Ankyrin repeat-containing protein</fullName>
    </recommendedName>
</protein>
<evidence type="ECO:0000313" key="3">
    <source>
        <dbReference type="Proteomes" id="UP000237347"/>
    </source>
</evidence>
<dbReference type="Proteomes" id="UP000237347">
    <property type="component" value="Unassembled WGS sequence"/>
</dbReference>
<evidence type="ECO:0000313" key="2">
    <source>
        <dbReference type="EMBL" id="KAK7846607.1"/>
    </source>
</evidence>
<dbReference type="PROSITE" id="PS50088">
    <property type="entry name" value="ANK_REPEAT"/>
    <property type="match status" value="1"/>
</dbReference>
<organism evidence="2 3">
    <name type="scientific">Quercus suber</name>
    <name type="common">Cork oak</name>
    <dbReference type="NCBI Taxonomy" id="58331"/>
    <lineage>
        <taxon>Eukaryota</taxon>
        <taxon>Viridiplantae</taxon>
        <taxon>Streptophyta</taxon>
        <taxon>Embryophyta</taxon>
        <taxon>Tracheophyta</taxon>
        <taxon>Spermatophyta</taxon>
        <taxon>Magnoliopsida</taxon>
        <taxon>eudicotyledons</taxon>
        <taxon>Gunneridae</taxon>
        <taxon>Pentapetalae</taxon>
        <taxon>rosids</taxon>
        <taxon>fabids</taxon>
        <taxon>Fagales</taxon>
        <taxon>Fagaceae</taxon>
        <taxon>Quercus</taxon>
    </lineage>
</organism>
<dbReference type="EMBL" id="PKMF04000153">
    <property type="protein sequence ID" value="KAK7846607.1"/>
    <property type="molecule type" value="Genomic_DNA"/>
</dbReference>
<keyword evidence="1" id="KW-0040">ANK repeat</keyword>
<feature type="repeat" description="ANK" evidence="1">
    <location>
        <begin position="54"/>
        <end position="75"/>
    </location>
</feature>
<dbReference type="Gene3D" id="1.25.40.20">
    <property type="entry name" value="Ankyrin repeat-containing domain"/>
    <property type="match status" value="1"/>
</dbReference>
<gene>
    <name evidence="2" type="ORF">CFP56_007647</name>
</gene>
<dbReference type="PANTHER" id="PTHR24121:SF21">
    <property type="entry name" value="ANKYRIN REPEAT FAMILY PROTEIN"/>
    <property type="match status" value="1"/>
</dbReference>
<proteinExistence type="predicted"/>
<dbReference type="InterPro" id="IPR036770">
    <property type="entry name" value="Ankyrin_rpt-contain_sf"/>
</dbReference>
<reference evidence="2 3" key="1">
    <citation type="journal article" date="2018" name="Sci. Data">
        <title>The draft genome sequence of cork oak.</title>
        <authorList>
            <person name="Ramos A.M."/>
            <person name="Usie A."/>
            <person name="Barbosa P."/>
            <person name="Barros P.M."/>
            <person name="Capote T."/>
            <person name="Chaves I."/>
            <person name="Simoes F."/>
            <person name="Abreu I."/>
            <person name="Carrasquinho I."/>
            <person name="Faro C."/>
            <person name="Guimaraes J.B."/>
            <person name="Mendonca D."/>
            <person name="Nobrega F."/>
            <person name="Rodrigues L."/>
            <person name="Saibo N.J.M."/>
            <person name="Varela M.C."/>
            <person name="Egas C."/>
            <person name="Matos J."/>
            <person name="Miguel C.M."/>
            <person name="Oliveira M.M."/>
            <person name="Ricardo C.P."/>
            <person name="Goncalves S."/>
        </authorList>
    </citation>
    <scope>NUCLEOTIDE SEQUENCE [LARGE SCALE GENOMIC DNA]</scope>
    <source>
        <strain evidence="3">cv. HL8</strain>
    </source>
</reference>
<sequence length="185" mass="20446">MATNDHDVNSNNEEIPLTLEAVSTERGKLYIAALKGDWKSIESMPRIQRRIGIDGETTLHVAAAANQEKFVKKLLTWMENNLVTAENEAENVTVTAQNNFGTTALNFAAAVGNVKIAEAMLNEDKELPNKATRGDNPTKPLFMAAFAGHSEMVNLLYRRTSMDENEAAEIFITCVKNDLYVSNNL</sequence>